<dbReference type="PANTHER" id="PTHR47385">
    <property type="entry name" value="CALPONIN"/>
    <property type="match status" value="1"/>
</dbReference>
<protein>
    <recommendedName>
        <fullName evidence="2">Transgelin</fullName>
    </recommendedName>
</protein>
<evidence type="ECO:0000313" key="5">
    <source>
        <dbReference type="Proteomes" id="UP000597762"/>
    </source>
</evidence>
<reference evidence="4" key="1">
    <citation type="submission" date="2021-01" db="EMBL/GenBank/DDBJ databases">
        <authorList>
            <person name="Li R."/>
            <person name="Bekaert M."/>
        </authorList>
    </citation>
    <scope>NUCLEOTIDE SEQUENCE</scope>
    <source>
        <strain evidence="4">Farmed</strain>
    </source>
</reference>
<sequence>MCCDRSVAATMFSIYIFLETESRDPEKEKEALDWVEAILGQPVDRKKPYEEVLKDGTVLCDFINKLAPGSVKKIERKGTGFVLRQNLERFQAALKKYGVPESETFQTVDLFERKNIPQVTLCLFALGRIAQTKPDYTGPILGPKMSDENVREFTQDQLDAGKNVISLQYGSNQGASQAGISMGKQRMIAD</sequence>
<gene>
    <name evidence="4" type="ORF">SPHA_72063</name>
</gene>
<keyword evidence="5" id="KW-1185">Reference proteome</keyword>
<dbReference type="InterPro" id="IPR036872">
    <property type="entry name" value="CH_dom_sf"/>
</dbReference>
<dbReference type="GO" id="GO:0007015">
    <property type="term" value="P:actin filament organization"/>
    <property type="evidence" value="ECO:0007669"/>
    <property type="project" value="TreeGrafter"/>
</dbReference>
<dbReference type="InterPro" id="IPR001715">
    <property type="entry name" value="CH_dom"/>
</dbReference>
<dbReference type="PROSITE" id="PS50021">
    <property type="entry name" value="CH"/>
    <property type="match status" value="1"/>
</dbReference>
<dbReference type="PANTHER" id="PTHR47385:SF22">
    <property type="entry name" value="GH21596P"/>
    <property type="match status" value="1"/>
</dbReference>
<dbReference type="InterPro" id="IPR050606">
    <property type="entry name" value="Calponin-like"/>
</dbReference>
<dbReference type="Pfam" id="PF00307">
    <property type="entry name" value="CH"/>
    <property type="match status" value="1"/>
</dbReference>
<evidence type="ECO:0000256" key="1">
    <source>
        <dbReference type="ARBA" id="ARBA00009631"/>
    </source>
</evidence>
<dbReference type="Proteomes" id="UP000597762">
    <property type="component" value="Unassembled WGS sequence"/>
</dbReference>
<comment type="caution">
    <text evidence="4">The sequence shown here is derived from an EMBL/GenBank/DDBJ whole genome shotgun (WGS) entry which is preliminary data.</text>
</comment>
<dbReference type="PROSITE" id="PS01052">
    <property type="entry name" value="CALPONIN_1"/>
    <property type="match status" value="1"/>
</dbReference>
<name>A0A812EFD3_ACAPH</name>
<dbReference type="GO" id="GO:0015629">
    <property type="term" value="C:actin cytoskeleton"/>
    <property type="evidence" value="ECO:0007669"/>
    <property type="project" value="TreeGrafter"/>
</dbReference>
<dbReference type="PRINTS" id="PR00888">
    <property type="entry name" value="SM22CALPONIN"/>
</dbReference>
<dbReference type="AlphaFoldDB" id="A0A812EFD3"/>
<accession>A0A812EFD3</accession>
<dbReference type="Gene3D" id="1.10.418.10">
    <property type="entry name" value="Calponin-like domain"/>
    <property type="match status" value="1"/>
</dbReference>
<proteinExistence type="inferred from homology"/>
<dbReference type="GO" id="GO:0051015">
    <property type="term" value="F:actin filament binding"/>
    <property type="evidence" value="ECO:0007669"/>
    <property type="project" value="TreeGrafter"/>
</dbReference>
<dbReference type="InterPro" id="IPR003096">
    <property type="entry name" value="SM22_calponin"/>
</dbReference>
<dbReference type="InterPro" id="IPR000557">
    <property type="entry name" value="Calponin_repeat"/>
</dbReference>
<dbReference type="PROSITE" id="PS51122">
    <property type="entry name" value="CALPONIN_2"/>
    <property type="match status" value="1"/>
</dbReference>
<feature type="domain" description="Calponin-homology (CH)" evidence="3">
    <location>
        <begin position="25"/>
        <end position="130"/>
    </location>
</feature>
<organism evidence="4 5">
    <name type="scientific">Acanthosepion pharaonis</name>
    <name type="common">Pharaoh cuttlefish</name>
    <name type="synonym">Sepia pharaonis</name>
    <dbReference type="NCBI Taxonomy" id="158019"/>
    <lineage>
        <taxon>Eukaryota</taxon>
        <taxon>Metazoa</taxon>
        <taxon>Spiralia</taxon>
        <taxon>Lophotrochozoa</taxon>
        <taxon>Mollusca</taxon>
        <taxon>Cephalopoda</taxon>
        <taxon>Coleoidea</taxon>
        <taxon>Decapodiformes</taxon>
        <taxon>Sepiida</taxon>
        <taxon>Sepiina</taxon>
        <taxon>Sepiidae</taxon>
        <taxon>Acanthosepion</taxon>
    </lineage>
</organism>
<dbReference type="OrthoDB" id="21595at2759"/>
<evidence type="ECO:0000313" key="4">
    <source>
        <dbReference type="EMBL" id="CAE1322055.1"/>
    </source>
</evidence>
<dbReference type="SUPFAM" id="SSF47576">
    <property type="entry name" value="Calponin-homology domain, CH-domain"/>
    <property type="match status" value="1"/>
</dbReference>
<dbReference type="EMBL" id="CAHIKZ030005292">
    <property type="protein sequence ID" value="CAE1322055.1"/>
    <property type="molecule type" value="Genomic_DNA"/>
</dbReference>
<evidence type="ECO:0000256" key="2">
    <source>
        <dbReference type="RuleBase" id="RU361224"/>
    </source>
</evidence>
<dbReference type="Pfam" id="PF00402">
    <property type="entry name" value="Calponin"/>
    <property type="match status" value="1"/>
</dbReference>
<dbReference type="CDD" id="cd21207">
    <property type="entry name" value="CH_dMP20-like"/>
    <property type="match status" value="1"/>
</dbReference>
<comment type="similarity">
    <text evidence="1 2">Belongs to the calponin family.</text>
</comment>
<evidence type="ECO:0000259" key="3">
    <source>
        <dbReference type="PROSITE" id="PS50021"/>
    </source>
</evidence>
<dbReference type="SMART" id="SM00033">
    <property type="entry name" value="CH"/>
    <property type="match status" value="1"/>
</dbReference>